<evidence type="ECO:0000256" key="1">
    <source>
        <dbReference type="SAM" id="MobiDB-lite"/>
    </source>
</evidence>
<feature type="region of interest" description="Disordered" evidence="1">
    <location>
        <begin position="75"/>
        <end position="94"/>
    </location>
</feature>
<feature type="compositionally biased region" description="Polar residues" evidence="1">
    <location>
        <begin position="83"/>
        <end position="94"/>
    </location>
</feature>
<organism evidence="2 3">
    <name type="scientific">Scophthalmus maximus</name>
    <name type="common">Turbot</name>
    <name type="synonym">Psetta maxima</name>
    <dbReference type="NCBI Taxonomy" id="52904"/>
    <lineage>
        <taxon>Eukaryota</taxon>
        <taxon>Metazoa</taxon>
        <taxon>Chordata</taxon>
        <taxon>Craniata</taxon>
        <taxon>Vertebrata</taxon>
        <taxon>Euteleostomi</taxon>
        <taxon>Actinopterygii</taxon>
        <taxon>Neopterygii</taxon>
        <taxon>Teleostei</taxon>
        <taxon>Neoteleostei</taxon>
        <taxon>Acanthomorphata</taxon>
        <taxon>Carangaria</taxon>
        <taxon>Pleuronectiformes</taxon>
        <taxon>Pleuronectoidei</taxon>
        <taxon>Scophthalmidae</taxon>
        <taxon>Scophthalmus</taxon>
    </lineage>
</organism>
<name>A0A6A4TPL3_SCOMX</name>
<protein>
    <submittedName>
        <fullName evidence="2">Uncharacterized protein</fullName>
    </submittedName>
</protein>
<proteinExistence type="predicted"/>
<reference evidence="2 3" key="1">
    <citation type="submission" date="2019-06" db="EMBL/GenBank/DDBJ databases">
        <title>Draft genomes of female and male turbot (Scophthalmus maximus).</title>
        <authorList>
            <person name="Xu H."/>
            <person name="Xu X.-W."/>
            <person name="Shao C."/>
            <person name="Chen S."/>
        </authorList>
    </citation>
    <scope>NUCLEOTIDE SEQUENCE [LARGE SCALE GENOMIC DNA]</scope>
    <source>
        <strain evidence="2">Ysfricsl-2016a</strain>
        <tissue evidence="2">Blood</tissue>
    </source>
</reference>
<sequence length="104" mass="11577">MMRSVSEETAHATRLPSPLLPDTNPDSLQQQQQQQQEGERVVFMLVYCRSHSQPQPLLGGRPLERFVRGRRHTVGAGGDTVTFAGSSQSPVSSLPWQLWSPVTH</sequence>
<feature type="region of interest" description="Disordered" evidence="1">
    <location>
        <begin position="1"/>
        <end position="36"/>
    </location>
</feature>
<evidence type="ECO:0000313" key="2">
    <source>
        <dbReference type="EMBL" id="KAF0043932.1"/>
    </source>
</evidence>
<feature type="compositionally biased region" description="Basic and acidic residues" evidence="1">
    <location>
        <begin position="1"/>
        <end position="11"/>
    </location>
</feature>
<accession>A0A6A4TPL3</accession>
<dbReference type="Proteomes" id="UP000438429">
    <property type="component" value="Unassembled WGS sequence"/>
</dbReference>
<comment type="caution">
    <text evidence="2">The sequence shown here is derived from an EMBL/GenBank/DDBJ whole genome shotgun (WGS) entry which is preliminary data.</text>
</comment>
<gene>
    <name evidence="2" type="ORF">F2P81_003090</name>
</gene>
<dbReference type="AlphaFoldDB" id="A0A6A4TPL3"/>
<evidence type="ECO:0000313" key="3">
    <source>
        <dbReference type="Proteomes" id="UP000438429"/>
    </source>
</evidence>
<dbReference type="EMBL" id="VEVO01000003">
    <property type="protein sequence ID" value="KAF0043932.1"/>
    <property type="molecule type" value="Genomic_DNA"/>
</dbReference>